<organism evidence="3 4">
    <name type="scientific">Monilinia vaccinii-corymbosi</name>
    <dbReference type="NCBI Taxonomy" id="61207"/>
    <lineage>
        <taxon>Eukaryota</taxon>
        <taxon>Fungi</taxon>
        <taxon>Dikarya</taxon>
        <taxon>Ascomycota</taxon>
        <taxon>Pezizomycotina</taxon>
        <taxon>Leotiomycetes</taxon>
        <taxon>Helotiales</taxon>
        <taxon>Sclerotiniaceae</taxon>
        <taxon>Monilinia</taxon>
    </lineage>
</organism>
<dbReference type="GO" id="GO:0003824">
    <property type="term" value="F:catalytic activity"/>
    <property type="evidence" value="ECO:0007669"/>
    <property type="project" value="InterPro"/>
</dbReference>
<comment type="similarity">
    <text evidence="1">Belongs to the amidase family.</text>
</comment>
<dbReference type="Gene3D" id="3.90.1300.10">
    <property type="entry name" value="Amidase signature (AS) domain"/>
    <property type="match status" value="1"/>
</dbReference>
<dbReference type="InterPro" id="IPR036928">
    <property type="entry name" value="AS_sf"/>
</dbReference>
<dbReference type="SUPFAM" id="SSF75304">
    <property type="entry name" value="Amidase signature (AS) enzymes"/>
    <property type="match status" value="1"/>
</dbReference>
<accession>A0A8A3P938</accession>
<dbReference type="InterPro" id="IPR020556">
    <property type="entry name" value="Amidase_CS"/>
</dbReference>
<evidence type="ECO:0000259" key="2">
    <source>
        <dbReference type="Pfam" id="PF01425"/>
    </source>
</evidence>
<dbReference type="EMBL" id="CP063405">
    <property type="protein sequence ID" value="QSZ30289.1"/>
    <property type="molecule type" value="Genomic_DNA"/>
</dbReference>
<evidence type="ECO:0000313" key="4">
    <source>
        <dbReference type="Proteomes" id="UP000672032"/>
    </source>
</evidence>
<dbReference type="Gene3D" id="1.20.58.1700">
    <property type="match status" value="1"/>
</dbReference>
<protein>
    <recommendedName>
        <fullName evidence="2">Amidase domain-containing protein</fullName>
    </recommendedName>
</protein>
<dbReference type="InterPro" id="IPR023631">
    <property type="entry name" value="Amidase_dom"/>
</dbReference>
<evidence type="ECO:0000313" key="3">
    <source>
        <dbReference type="EMBL" id="QSZ30289.1"/>
    </source>
</evidence>
<evidence type="ECO:0000256" key="1">
    <source>
        <dbReference type="ARBA" id="ARBA00009199"/>
    </source>
</evidence>
<dbReference type="Pfam" id="PF01425">
    <property type="entry name" value="Amidase"/>
    <property type="match status" value="1"/>
</dbReference>
<feature type="domain" description="Amidase" evidence="2">
    <location>
        <begin position="35"/>
        <end position="471"/>
    </location>
</feature>
<gene>
    <name evidence="3" type="ORF">DSL72_004811</name>
</gene>
<sequence>MCEDSEEGMDRWDSSLDIANLRLDYEAGITAQLVVEAIYGRIEAYKEVQPSLWIHLESIDSVMSAANELYRRWPAMSGRPPLWGVPFSVKDSINIEGVPTTIGCPALAFTPTSSALVFQRCLDAGAIFIGKTNMEQLATGMTGCRSPYGTLHSTFSQSHIVGGSSSGSAVSVSKGLVSFSLGSDTAGSIRVPAMFNGLVGLKPTKGTVSAHGVAPACLHQDCVSFLSLTTEDAETVWKVCEGFDKNDYFAKPPPFLLSSRISSIDIKSRFKFGTPPDSALEVCTPVYRKQFNCAVAALESSGGQRVELDWAPFASANELLYGGTFVLERLATLPDGWFDNNKESLHPIIRSVFEEALARHSTAIDVFNDLHKQAKYKRMVEHILTIDDEDAALTVMVVPTTPFHPTIDEVSKDPIGINGKLGAFAHFANILDLVAVAVPCGTYEYVDNGVISSLPFGITMLAGTGLDRYLLHLVKTLEDTLRDIEDYE</sequence>
<keyword evidence="4" id="KW-1185">Reference proteome</keyword>
<dbReference type="OrthoDB" id="196847at2759"/>
<dbReference type="PANTHER" id="PTHR11895">
    <property type="entry name" value="TRANSAMIDASE"/>
    <property type="match status" value="1"/>
</dbReference>
<dbReference type="PANTHER" id="PTHR11895:SF169">
    <property type="entry name" value="GLUTAMYL-TRNA(GLN) AMIDOTRANSFERASE"/>
    <property type="match status" value="1"/>
</dbReference>
<name>A0A8A3P938_9HELO</name>
<dbReference type="AlphaFoldDB" id="A0A8A3P938"/>
<dbReference type="Proteomes" id="UP000672032">
    <property type="component" value="Chromosome 1"/>
</dbReference>
<dbReference type="InterPro" id="IPR000120">
    <property type="entry name" value="Amidase"/>
</dbReference>
<reference evidence="3" key="1">
    <citation type="submission" date="2020-10" db="EMBL/GenBank/DDBJ databases">
        <title>Genome Sequence of Monilinia vaccinii-corymbosi Sheds Light on Mummy Berry Disease Infection of Blueberry and Mating Type.</title>
        <authorList>
            <person name="Yow A.G."/>
            <person name="Zhang Y."/>
            <person name="Bansal K."/>
            <person name="Eacker S.M."/>
            <person name="Sullivan S."/>
            <person name="Liachko I."/>
            <person name="Cubeta M.A."/>
            <person name="Rollins J.A."/>
            <person name="Ashrafi H."/>
        </authorList>
    </citation>
    <scope>NUCLEOTIDE SEQUENCE</scope>
    <source>
        <strain evidence="3">RL-1</strain>
    </source>
</reference>
<dbReference type="PROSITE" id="PS00571">
    <property type="entry name" value="AMIDASES"/>
    <property type="match status" value="1"/>
</dbReference>
<proteinExistence type="inferred from homology"/>